<gene>
    <name evidence="9" type="primary">sseA</name>
    <name evidence="9" type="ORF">LA66_12015</name>
</gene>
<dbReference type="AlphaFoldDB" id="A0A0B1Q1F9"/>
<name>A0A0B1Q1F9_9HYPH</name>
<keyword evidence="2" id="KW-0963">Cytoplasm</keyword>
<keyword evidence="4" id="KW-0677">Repeat</keyword>
<dbReference type="PROSITE" id="PS50206">
    <property type="entry name" value="RHODANESE_3"/>
    <property type="match status" value="2"/>
</dbReference>
<evidence type="ECO:0000256" key="4">
    <source>
        <dbReference type="ARBA" id="ARBA00022737"/>
    </source>
</evidence>
<dbReference type="PROSITE" id="PS00380">
    <property type="entry name" value="RHODANESE_1"/>
    <property type="match status" value="1"/>
</dbReference>
<feature type="domain" description="Rhodanese" evidence="8">
    <location>
        <begin position="165"/>
        <end position="278"/>
    </location>
</feature>
<evidence type="ECO:0000256" key="3">
    <source>
        <dbReference type="ARBA" id="ARBA00022679"/>
    </source>
</evidence>
<proteinExistence type="predicted"/>
<keyword evidence="9" id="KW-0670">Pyruvate</keyword>
<dbReference type="Pfam" id="PF00581">
    <property type="entry name" value="Rhodanese"/>
    <property type="match status" value="2"/>
</dbReference>
<organism evidence="9 10">
    <name type="scientific">Aureimonas altamirensis</name>
    <dbReference type="NCBI Taxonomy" id="370622"/>
    <lineage>
        <taxon>Bacteria</taxon>
        <taxon>Pseudomonadati</taxon>
        <taxon>Pseudomonadota</taxon>
        <taxon>Alphaproteobacteria</taxon>
        <taxon>Hyphomicrobiales</taxon>
        <taxon>Aurantimonadaceae</taxon>
        <taxon>Aureimonas</taxon>
    </lineage>
</organism>
<dbReference type="PANTHER" id="PTHR11364:SF27">
    <property type="entry name" value="SULFURTRANSFERASE"/>
    <property type="match status" value="1"/>
</dbReference>
<feature type="region of interest" description="Disordered" evidence="7">
    <location>
        <begin position="177"/>
        <end position="198"/>
    </location>
</feature>
<evidence type="ECO:0000256" key="5">
    <source>
        <dbReference type="ARBA" id="ARBA00051793"/>
    </source>
</evidence>
<dbReference type="RefSeq" id="WP_039193342.1">
    <property type="nucleotide sequence ID" value="NZ_JRFJ01000003.1"/>
</dbReference>
<comment type="catalytic activity">
    <reaction evidence="5">
        <text>2-oxo-3-sulfanylpropanoate + [thioredoxin]-dithiol = [thioredoxin]-disulfide + hydrogen sulfide + pyruvate + H(+)</text>
        <dbReference type="Rhea" id="RHEA:21740"/>
        <dbReference type="Rhea" id="RHEA-COMP:10698"/>
        <dbReference type="Rhea" id="RHEA-COMP:10700"/>
        <dbReference type="ChEBI" id="CHEBI:15361"/>
        <dbReference type="ChEBI" id="CHEBI:15378"/>
        <dbReference type="ChEBI" id="CHEBI:29919"/>
        <dbReference type="ChEBI" id="CHEBI:29950"/>
        <dbReference type="ChEBI" id="CHEBI:50058"/>
        <dbReference type="ChEBI" id="CHEBI:57678"/>
        <dbReference type="EC" id="2.8.1.2"/>
    </reaction>
    <physiologicalReaction direction="left-to-right" evidence="5">
        <dbReference type="Rhea" id="RHEA:21741"/>
    </physiologicalReaction>
</comment>
<dbReference type="InterPro" id="IPR036873">
    <property type="entry name" value="Rhodanese-like_dom_sf"/>
</dbReference>
<evidence type="ECO:0000256" key="7">
    <source>
        <dbReference type="SAM" id="MobiDB-lite"/>
    </source>
</evidence>
<accession>A0A0B1Q1F9</accession>
<dbReference type="GO" id="GO:0004792">
    <property type="term" value="F:thiosulfate-cyanide sulfurtransferase activity"/>
    <property type="evidence" value="ECO:0007669"/>
    <property type="project" value="InterPro"/>
</dbReference>
<dbReference type="InterPro" id="IPR001307">
    <property type="entry name" value="Thiosulphate_STrfase_CS"/>
</dbReference>
<comment type="subcellular location">
    <subcellularLocation>
        <location evidence="1">Cytoplasm</location>
    </subcellularLocation>
</comment>
<dbReference type="STRING" id="370622.LA66_12015"/>
<dbReference type="CDD" id="cd01449">
    <property type="entry name" value="TST_Repeat_2"/>
    <property type="match status" value="1"/>
</dbReference>
<evidence type="ECO:0000256" key="1">
    <source>
        <dbReference type="ARBA" id="ARBA00004496"/>
    </source>
</evidence>
<dbReference type="FunFam" id="3.40.250.10:FF:000015">
    <property type="entry name" value="Sulfurtransferase"/>
    <property type="match status" value="1"/>
</dbReference>
<dbReference type="SMART" id="SM00450">
    <property type="entry name" value="RHOD"/>
    <property type="match status" value="2"/>
</dbReference>
<feature type="domain" description="Rhodanese" evidence="8">
    <location>
        <begin position="18"/>
        <end position="135"/>
    </location>
</feature>
<comment type="caution">
    <text evidence="9">The sequence shown here is derived from an EMBL/GenBank/DDBJ whole genome shotgun (WGS) entry which is preliminary data.</text>
</comment>
<evidence type="ECO:0000256" key="2">
    <source>
        <dbReference type="ARBA" id="ARBA00022490"/>
    </source>
</evidence>
<dbReference type="GO" id="GO:0005737">
    <property type="term" value="C:cytoplasm"/>
    <property type="evidence" value="ECO:0007669"/>
    <property type="project" value="UniProtKB-SubCell"/>
</dbReference>
<protein>
    <recommendedName>
        <fullName evidence="6">Sulfurtransferase</fullName>
    </recommendedName>
</protein>
<dbReference type="PROSITE" id="PS00683">
    <property type="entry name" value="RHODANESE_2"/>
    <property type="match status" value="1"/>
</dbReference>
<dbReference type="InterPro" id="IPR045078">
    <property type="entry name" value="TST/MPST-like"/>
</dbReference>
<dbReference type="GO" id="GO:0016784">
    <property type="term" value="F:3-mercaptopyruvate sulfurtransferase activity"/>
    <property type="evidence" value="ECO:0007669"/>
    <property type="project" value="UniProtKB-EC"/>
</dbReference>
<dbReference type="Proteomes" id="UP000030826">
    <property type="component" value="Unassembled WGS sequence"/>
</dbReference>
<dbReference type="PANTHER" id="PTHR11364">
    <property type="entry name" value="THIOSULFATE SULFERTANSFERASE"/>
    <property type="match status" value="1"/>
</dbReference>
<dbReference type="Gene3D" id="3.40.250.10">
    <property type="entry name" value="Rhodanese-like domain"/>
    <property type="match status" value="2"/>
</dbReference>
<dbReference type="EMBL" id="JRFJ01000003">
    <property type="protein sequence ID" value="KHJ54184.1"/>
    <property type="molecule type" value="Genomic_DNA"/>
</dbReference>
<evidence type="ECO:0000259" key="8">
    <source>
        <dbReference type="PROSITE" id="PS50206"/>
    </source>
</evidence>
<evidence type="ECO:0000256" key="6">
    <source>
        <dbReference type="RuleBase" id="RU000507"/>
    </source>
</evidence>
<reference evidence="9 10" key="1">
    <citation type="submission" date="2014-09" db="EMBL/GenBank/DDBJ databases">
        <title>Isolation and characterization of Aurantimonas altamirensis ON-56566 from clinical sample following a dog bite.</title>
        <authorList>
            <person name="Eshaghi A."/>
            <person name="Li A."/>
            <person name="Shahinas D."/>
            <person name="Bahn P."/>
            <person name="Kus J.V."/>
            <person name="Patel S.N."/>
        </authorList>
    </citation>
    <scope>NUCLEOTIDE SEQUENCE [LARGE SCALE GENOMIC DNA]</scope>
    <source>
        <strain evidence="9 10">ON-56566</strain>
    </source>
</reference>
<dbReference type="SUPFAM" id="SSF52821">
    <property type="entry name" value="Rhodanese/Cell cycle control phosphatase"/>
    <property type="match status" value="2"/>
</dbReference>
<dbReference type="FunFam" id="3.40.250.10:FF:000001">
    <property type="entry name" value="Sulfurtransferase"/>
    <property type="match status" value="1"/>
</dbReference>
<dbReference type="CDD" id="cd01448">
    <property type="entry name" value="TST_Repeat_1"/>
    <property type="match status" value="1"/>
</dbReference>
<dbReference type="NCBIfam" id="NF008557">
    <property type="entry name" value="PRK11493.1"/>
    <property type="match status" value="1"/>
</dbReference>
<evidence type="ECO:0000313" key="9">
    <source>
        <dbReference type="EMBL" id="KHJ54184.1"/>
    </source>
</evidence>
<keyword evidence="3 6" id="KW-0808">Transferase</keyword>
<sequence>MSRYSTILSPQELAAASSAGKLRIVDASWYMPAQNRDARAEFEAAHIPGAVFFDQDAVVDPQSSLPHTLPSPSVFSKAAGALGLSSDDRIVVYDGVGLFSAARVWWMLRVFGARDVLVLDGGLPAWLAAGLPTESGPAQPQPAHFEAREPGDAVVGLEAMRRIVESGSLQIADARPAERFSGSAPEPRAGVRSGHMPGASSLPFSEVQADGRLKDEAALRAAFRDAGIDPDAPVVTTCGSGVTAAVINLALESLGNRGAKLYDGSWTEWGSHSDTPVETGPAVTR</sequence>
<evidence type="ECO:0000313" key="10">
    <source>
        <dbReference type="Proteomes" id="UP000030826"/>
    </source>
</evidence>
<dbReference type="InterPro" id="IPR001763">
    <property type="entry name" value="Rhodanese-like_dom"/>
</dbReference>
<dbReference type="OrthoDB" id="9781034at2"/>